<name>C7RKD3_ACCRE</name>
<sequence precursor="true">MSPRLPTVGRTSGAPALLVLLPGAYMSAADFVNAGFFTAVTRRRLPLDLLAVDLDLSLISSGEALPALQENVLAPARAAGCRHIWLGGISLGGLLALCHCADAPGSIDGLCLLAPYPGSRLTARAIAQGGGLANWQPSAEELADPEFRMWRWLQKPPPDFPVFVGYGAEDRFAAGMRRIADCFPPAASQVVPGGHEWPVWQILWNNFLDRRLLPV</sequence>
<dbReference type="SUPFAM" id="SSF53474">
    <property type="entry name" value="alpha/beta-Hydrolases"/>
    <property type="match status" value="1"/>
</dbReference>
<dbReference type="InterPro" id="IPR029058">
    <property type="entry name" value="AB_hydrolase_fold"/>
</dbReference>
<proteinExistence type="predicted"/>
<dbReference type="KEGG" id="app:CAP2UW1_0371"/>
<protein>
    <recommendedName>
        <fullName evidence="1">AB hydrolase-1 domain-containing protein</fullName>
    </recommendedName>
</protein>
<dbReference type="Pfam" id="PF12697">
    <property type="entry name" value="Abhydrolase_6"/>
    <property type="match status" value="1"/>
</dbReference>
<organism evidence="2">
    <name type="scientific">Accumulibacter regalis</name>
    <dbReference type="NCBI Taxonomy" id="522306"/>
    <lineage>
        <taxon>Bacteria</taxon>
        <taxon>Pseudomonadati</taxon>
        <taxon>Pseudomonadota</taxon>
        <taxon>Betaproteobacteria</taxon>
        <taxon>Candidatus Accumulibacter</taxon>
    </lineage>
</organism>
<dbReference type="eggNOG" id="COG2382">
    <property type="taxonomic scope" value="Bacteria"/>
</dbReference>
<feature type="domain" description="AB hydrolase-1" evidence="1">
    <location>
        <begin position="18"/>
        <end position="188"/>
    </location>
</feature>
<dbReference type="HOGENOM" id="CLU_1179438_0_0_4"/>
<reference evidence="2" key="2">
    <citation type="submission" date="2009-09" db="EMBL/GenBank/DDBJ databases">
        <title>Complete sequence of chromosome of Candidatus Accumulibacter phosphatis clade IIA str. UW-1.</title>
        <authorList>
            <consortium name="US DOE Joint Genome Institute"/>
            <person name="Martin H.G."/>
            <person name="Ivanova N."/>
            <person name="Kunin V."/>
            <person name="Warnecke F."/>
            <person name="Barry K."/>
            <person name="He S."/>
            <person name="Salamov A."/>
            <person name="Szeto E."/>
            <person name="Dalin E."/>
            <person name="Pangilinan J.L."/>
            <person name="Lapidus A."/>
            <person name="Lowry S."/>
            <person name="Kyrpides N.C."/>
            <person name="McMahon K.D."/>
            <person name="Hugenholtz P."/>
        </authorList>
    </citation>
    <scope>NUCLEOTIDE SEQUENCE [LARGE SCALE GENOMIC DNA]</scope>
    <source>
        <strain evidence="2">UW-1</strain>
    </source>
</reference>
<dbReference type="Gene3D" id="3.40.50.1820">
    <property type="entry name" value="alpha/beta hydrolase"/>
    <property type="match status" value="1"/>
</dbReference>
<dbReference type="InterPro" id="IPR000073">
    <property type="entry name" value="AB_hydrolase_1"/>
</dbReference>
<accession>C7RKD3</accession>
<reference evidence="2" key="1">
    <citation type="submission" date="2009-08" db="EMBL/GenBank/DDBJ databases">
        <authorList>
            <consortium name="US DOE Joint Genome Institute"/>
            <person name="Lucas S."/>
            <person name="Copeland A."/>
            <person name="Lapidus A."/>
            <person name="Glavina del Rio T."/>
            <person name="Dalin E."/>
            <person name="Tice H."/>
            <person name="Bruce D."/>
            <person name="Barry K."/>
            <person name="Pitluck S."/>
            <person name="Lowry S."/>
            <person name="Larimer F."/>
            <person name="Land M."/>
            <person name="Hauser L."/>
            <person name="Kyrpides N."/>
            <person name="Ivanova N."/>
            <person name="McMahon K.D."/>
            <person name="Hugenholtz P."/>
        </authorList>
    </citation>
    <scope>NUCLEOTIDE SEQUENCE</scope>
    <source>
        <strain evidence="2">UW-1</strain>
    </source>
</reference>
<evidence type="ECO:0000313" key="2">
    <source>
        <dbReference type="EMBL" id="ACV33724.1"/>
    </source>
</evidence>
<dbReference type="OrthoDB" id="5431193at2"/>
<dbReference type="EMBL" id="CP001715">
    <property type="protein sequence ID" value="ACV33724.1"/>
    <property type="molecule type" value="Genomic_DNA"/>
</dbReference>
<dbReference type="STRING" id="522306.CAP2UW1_0371"/>
<gene>
    <name evidence="2" type="ordered locus">CAP2UW1_0371</name>
</gene>
<dbReference type="AlphaFoldDB" id="C7RKD3"/>
<evidence type="ECO:0000259" key="1">
    <source>
        <dbReference type="Pfam" id="PF12697"/>
    </source>
</evidence>